<keyword evidence="3" id="KW-0378">Hydrolase</keyword>
<dbReference type="Proteomes" id="UP000235619">
    <property type="component" value="Unassembled WGS sequence"/>
</dbReference>
<proteinExistence type="predicted"/>
<keyword evidence="2" id="KW-0808">Transferase</keyword>
<comment type="caution">
    <text evidence="3">The sequence shown here is derived from an EMBL/GenBank/DDBJ whole genome shotgun (WGS) entry which is preliminary data.</text>
</comment>
<dbReference type="Gene3D" id="3.40.50.2000">
    <property type="entry name" value="Glycogen Phosphorylase B"/>
    <property type="match status" value="1"/>
</dbReference>
<keyword evidence="1" id="KW-0328">Glycosyltransferase</keyword>
<dbReference type="GO" id="GO:0009244">
    <property type="term" value="P:lipopolysaccharide core region biosynthetic process"/>
    <property type="evidence" value="ECO:0007669"/>
    <property type="project" value="TreeGrafter"/>
</dbReference>
<name>A0A2N7QFW6_9BACT</name>
<dbReference type="CDD" id="cd03789">
    <property type="entry name" value="GT9_LPS_heptosyltransferase"/>
    <property type="match status" value="1"/>
</dbReference>
<dbReference type="PANTHER" id="PTHR30160">
    <property type="entry name" value="TETRAACYLDISACCHARIDE 4'-KINASE-RELATED"/>
    <property type="match status" value="1"/>
</dbReference>
<feature type="non-terminal residue" evidence="3">
    <location>
        <position position="1"/>
    </location>
</feature>
<dbReference type="GO" id="GO:0008713">
    <property type="term" value="F:ADP-heptose-lipopolysaccharide heptosyltransferase activity"/>
    <property type="evidence" value="ECO:0007669"/>
    <property type="project" value="TreeGrafter"/>
</dbReference>
<evidence type="ECO:0000256" key="1">
    <source>
        <dbReference type="ARBA" id="ARBA00022676"/>
    </source>
</evidence>
<dbReference type="GO" id="GO:0016787">
    <property type="term" value="F:hydrolase activity"/>
    <property type="evidence" value="ECO:0007669"/>
    <property type="project" value="UniProtKB-KW"/>
</dbReference>
<dbReference type="PANTHER" id="PTHR30160:SF23">
    <property type="match status" value="1"/>
</dbReference>
<gene>
    <name evidence="3" type="ORF">C0169_01945</name>
</gene>
<accession>A0A2N7QFW6</accession>
<protein>
    <submittedName>
        <fullName evidence="3">Glycoside hydrolase</fullName>
    </submittedName>
</protein>
<organism evidence="3 4">
    <name type="scientific">Thermodesulfobacterium geofontis</name>
    <dbReference type="NCBI Taxonomy" id="1295609"/>
    <lineage>
        <taxon>Bacteria</taxon>
        <taxon>Pseudomonadati</taxon>
        <taxon>Thermodesulfobacteriota</taxon>
        <taxon>Thermodesulfobacteria</taxon>
        <taxon>Thermodesulfobacteriales</taxon>
        <taxon>Thermodesulfobacteriaceae</taxon>
        <taxon>Thermodesulfobacterium</taxon>
    </lineage>
</organism>
<dbReference type="InterPro" id="IPR002201">
    <property type="entry name" value="Glyco_trans_9"/>
</dbReference>
<evidence type="ECO:0000256" key="2">
    <source>
        <dbReference type="ARBA" id="ARBA00022679"/>
    </source>
</evidence>
<dbReference type="AlphaFoldDB" id="A0A2N7QFW6"/>
<evidence type="ECO:0000313" key="4">
    <source>
        <dbReference type="Proteomes" id="UP000235619"/>
    </source>
</evidence>
<dbReference type="EMBL" id="PNJD01000117">
    <property type="protein sequence ID" value="PMP97829.1"/>
    <property type="molecule type" value="Genomic_DNA"/>
</dbReference>
<dbReference type="Pfam" id="PF01075">
    <property type="entry name" value="Glyco_transf_9"/>
    <property type="match status" value="1"/>
</dbReference>
<reference evidence="3 4" key="1">
    <citation type="submission" date="2018-01" db="EMBL/GenBank/DDBJ databases">
        <title>Metagenomic assembled genomes from two thermal pools in the Uzon Caldera, Kamchatka, Russia.</title>
        <authorList>
            <person name="Wilkins L."/>
            <person name="Ettinger C."/>
        </authorList>
    </citation>
    <scope>NUCLEOTIDE SEQUENCE [LARGE SCALE GENOMIC DNA]</scope>
    <source>
        <strain evidence="3">ARK-04</strain>
    </source>
</reference>
<dbReference type="InterPro" id="IPR051199">
    <property type="entry name" value="LPS_LOS_Heptosyltrfase"/>
</dbReference>
<sequence length="266" mass="31121">VLFYRRGALGDTLLTFPIFEVFKKKGYYIVAIGNTDYLKIAKEINWVDEIYSDFYKDIFKKDYELRIIFSKNEGFHPFPSERLWIVDYYFDLLKLEKEFSFILPIKDHIESPLKDKVVLHPGSGSFKKIPHFSLFEKIEEYLYSKGFEVIYLVGEADSWIKNFTQNFWECLDPLIIAKALKGAKLFVGVDSGISHLASYLGIKSFIFFGPTDPVVWKPIGKNYEIISLNLDCSPCFPKVCEKRFCLDTESLFNAFLKFLKINKFFQ</sequence>
<evidence type="ECO:0000313" key="3">
    <source>
        <dbReference type="EMBL" id="PMP97829.1"/>
    </source>
</evidence>
<dbReference type="GO" id="GO:0005829">
    <property type="term" value="C:cytosol"/>
    <property type="evidence" value="ECO:0007669"/>
    <property type="project" value="TreeGrafter"/>
</dbReference>
<dbReference type="SUPFAM" id="SSF53756">
    <property type="entry name" value="UDP-Glycosyltransferase/glycogen phosphorylase"/>
    <property type="match status" value="1"/>
</dbReference>